<feature type="binding site" evidence="10">
    <location>
        <begin position="250"/>
        <end position="256"/>
    </location>
    <ligand>
        <name>GTP</name>
        <dbReference type="ChEBI" id="CHEBI:37565"/>
    </ligand>
</feature>
<evidence type="ECO:0000256" key="4">
    <source>
        <dbReference type="ARBA" id="ARBA00022723"/>
    </source>
</evidence>
<feature type="binding site" evidence="10">
    <location>
        <position position="250"/>
    </location>
    <ligand>
        <name>K(+)</name>
        <dbReference type="ChEBI" id="CHEBI:29103"/>
    </ligand>
</feature>
<comment type="similarity">
    <text evidence="1 10 11">Belongs to the TRAFAC class TrmE-Era-EngA-EngB-Septin-like GTPase superfamily. TrmE GTPase family.</text>
</comment>
<keyword evidence="9 10" id="KW-0342">GTP-binding</keyword>
<dbReference type="InterPro" id="IPR004520">
    <property type="entry name" value="GTPase_MnmE"/>
</dbReference>
<evidence type="ECO:0000256" key="8">
    <source>
        <dbReference type="ARBA" id="ARBA00022958"/>
    </source>
</evidence>
<dbReference type="InterPro" id="IPR027368">
    <property type="entry name" value="MnmE_dom2"/>
</dbReference>
<dbReference type="GO" id="GO:0005829">
    <property type="term" value="C:cytosol"/>
    <property type="evidence" value="ECO:0007669"/>
    <property type="project" value="TreeGrafter"/>
</dbReference>
<dbReference type="GO" id="GO:0046872">
    <property type="term" value="F:metal ion binding"/>
    <property type="evidence" value="ECO:0007669"/>
    <property type="project" value="UniProtKB-KW"/>
</dbReference>
<dbReference type="AlphaFoldDB" id="A0A9X4H5M1"/>
<feature type="domain" description="TrmE-type G" evidence="12">
    <location>
        <begin position="221"/>
        <end position="381"/>
    </location>
</feature>
<dbReference type="NCBIfam" id="NF003661">
    <property type="entry name" value="PRK05291.1-3"/>
    <property type="match status" value="1"/>
</dbReference>
<evidence type="ECO:0000259" key="12">
    <source>
        <dbReference type="PROSITE" id="PS51709"/>
    </source>
</evidence>
<comment type="cofactor">
    <cofactor evidence="10">
        <name>K(+)</name>
        <dbReference type="ChEBI" id="CHEBI:29103"/>
    </cofactor>
    <text evidence="10">Binds 1 potassium ion per subunit.</text>
</comment>
<dbReference type="InterPro" id="IPR025867">
    <property type="entry name" value="MnmE_helical"/>
</dbReference>
<dbReference type="Gene3D" id="3.30.1360.120">
    <property type="entry name" value="Probable tRNA modification gtpase trme, domain 1"/>
    <property type="match status" value="1"/>
</dbReference>
<dbReference type="HAMAP" id="MF_00379">
    <property type="entry name" value="GTPase_MnmE"/>
    <property type="match status" value="1"/>
</dbReference>
<evidence type="ECO:0000256" key="11">
    <source>
        <dbReference type="RuleBase" id="RU003313"/>
    </source>
</evidence>
<keyword evidence="6 10" id="KW-0378">Hydrolase</keyword>
<dbReference type="InterPro" id="IPR027417">
    <property type="entry name" value="P-loop_NTPase"/>
</dbReference>
<keyword evidence="3 10" id="KW-0819">tRNA processing</keyword>
<evidence type="ECO:0000256" key="7">
    <source>
        <dbReference type="ARBA" id="ARBA00022842"/>
    </source>
</evidence>
<dbReference type="InterPro" id="IPR005225">
    <property type="entry name" value="Small_GTP-bd"/>
</dbReference>
<keyword evidence="5 10" id="KW-0547">Nucleotide-binding</keyword>
<feature type="binding site" evidence="10">
    <location>
        <position position="460"/>
    </location>
    <ligand>
        <name>(6S)-5-formyl-5,6,7,8-tetrahydrofolate</name>
        <dbReference type="ChEBI" id="CHEBI:57457"/>
    </ligand>
</feature>
<dbReference type="GO" id="GO:0005525">
    <property type="term" value="F:GTP binding"/>
    <property type="evidence" value="ECO:0007669"/>
    <property type="project" value="UniProtKB-UniRule"/>
</dbReference>
<feature type="binding site" evidence="10">
    <location>
        <position position="22"/>
    </location>
    <ligand>
        <name>(6S)-5-formyl-5,6,7,8-tetrahydrofolate</name>
        <dbReference type="ChEBI" id="CHEBI:57457"/>
    </ligand>
</feature>
<evidence type="ECO:0000256" key="1">
    <source>
        <dbReference type="ARBA" id="ARBA00011043"/>
    </source>
</evidence>
<dbReference type="Proteomes" id="UP001154312">
    <property type="component" value="Unassembled WGS sequence"/>
</dbReference>
<evidence type="ECO:0000256" key="3">
    <source>
        <dbReference type="ARBA" id="ARBA00022694"/>
    </source>
</evidence>
<dbReference type="CDD" id="cd14858">
    <property type="entry name" value="TrmE_N"/>
    <property type="match status" value="1"/>
</dbReference>
<feature type="binding site" evidence="10">
    <location>
        <position position="235"/>
    </location>
    <ligand>
        <name>Mg(2+)</name>
        <dbReference type="ChEBI" id="CHEBI:18420"/>
    </ligand>
</feature>
<feature type="binding site" evidence="10">
    <location>
        <position position="231"/>
    </location>
    <ligand>
        <name>K(+)</name>
        <dbReference type="ChEBI" id="CHEBI:29103"/>
    </ligand>
</feature>
<comment type="caution">
    <text evidence="13">The sequence shown here is derived from an EMBL/GenBank/DDBJ whole genome shotgun (WGS) entry which is preliminary data.</text>
</comment>
<sequence length="460" mass="50337">MLEDTIAAISTPLGEGGIGIVRISGTEALKVSKKIFKAKSVNLKELKSHKMIYGHVYDDLAGEVVDEALFCYMKAPHSYTREDIVEINCHGGIVPLRKTLELVLKEGVRLAGPGEFSKRAFLNGRLDLAQAESIIDLIRSKTETGLKLAVSQLKGDLSKKIYEIQDKLLGILAQVEVNIDFPEEDLEEATSKDIICAGEVLVEQIKILIDGAEAGIIYRDGIRAAIIGKPNVGKSSLLNALLKEKRAIVTDVPGTTRDVIEEIINIRGIPLRIIDTAGLRETEDLVEKIGVERTREAAERADLVLTVLDASEELSRQDLDVLALAEEKKCLVVINKIDLKDRKIDKEVLKEHAGTRPVIWVSAEHGTGLSELENLIADLALCGKINTSDGFMVTNIRHKAALEKASFHLNEAIASIKKMVPVDIVAIDLRDAWEALGEITGASVSEDLIDRIFSDFCVGK</sequence>
<feature type="binding site" evidence="10">
    <location>
        <position position="125"/>
    </location>
    <ligand>
        <name>(6S)-5-formyl-5,6,7,8-tetrahydrofolate</name>
        <dbReference type="ChEBI" id="CHEBI:57457"/>
    </ligand>
</feature>
<accession>A0A9X4H5M1</accession>
<dbReference type="SUPFAM" id="SSF52540">
    <property type="entry name" value="P-loop containing nucleoside triphosphate hydrolases"/>
    <property type="match status" value="1"/>
</dbReference>
<evidence type="ECO:0000256" key="6">
    <source>
        <dbReference type="ARBA" id="ARBA00022801"/>
    </source>
</evidence>
<evidence type="ECO:0000256" key="10">
    <source>
        <dbReference type="HAMAP-Rule" id="MF_00379"/>
    </source>
</evidence>
<dbReference type="GO" id="GO:0030488">
    <property type="term" value="P:tRNA methylation"/>
    <property type="evidence" value="ECO:0007669"/>
    <property type="project" value="TreeGrafter"/>
</dbReference>
<dbReference type="Pfam" id="PF10396">
    <property type="entry name" value="TrmE_N"/>
    <property type="match status" value="1"/>
</dbReference>
<evidence type="ECO:0000313" key="14">
    <source>
        <dbReference type="Proteomes" id="UP001154312"/>
    </source>
</evidence>
<dbReference type="PANTHER" id="PTHR42714:SF2">
    <property type="entry name" value="TRNA MODIFICATION GTPASE GTPBP3, MITOCHONDRIAL"/>
    <property type="match status" value="1"/>
</dbReference>
<keyword evidence="4 10" id="KW-0479">Metal-binding</keyword>
<gene>
    <name evidence="10 13" type="primary">mnmE</name>
    <name evidence="10" type="synonym">trmE</name>
    <name evidence="13" type="ORF">L7E55_05170</name>
</gene>
<protein>
    <recommendedName>
        <fullName evidence="10">tRNA modification GTPase MnmE</fullName>
        <ecNumber evidence="10">3.6.-.-</ecNumber>
    </recommendedName>
</protein>
<dbReference type="Gene3D" id="1.20.120.430">
    <property type="entry name" value="tRNA modification GTPase MnmE domain 2"/>
    <property type="match status" value="1"/>
</dbReference>
<dbReference type="CDD" id="cd04164">
    <property type="entry name" value="trmE"/>
    <property type="match status" value="1"/>
</dbReference>
<feature type="binding site" evidence="10">
    <location>
        <position position="86"/>
    </location>
    <ligand>
        <name>(6S)-5-formyl-5,6,7,8-tetrahydrofolate</name>
        <dbReference type="ChEBI" id="CHEBI:57457"/>
    </ligand>
</feature>
<dbReference type="Pfam" id="PF12631">
    <property type="entry name" value="MnmE_helical"/>
    <property type="match status" value="1"/>
</dbReference>
<evidence type="ECO:0000256" key="5">
    <source>
        <dbReference type="ARBA" id="ARBA00022741"/>
    </source>
</evidence>
<reference evidence="13" key="1">
    <citation type="submission" date="2022-02" db="EMBL/GenBank/DDBJ databases">
        <authorList>
            <person name="Leng L."/>
        </authorList>
    </citation>
    <scope>NUCLEOTIDE SEQUENCE</scope>
    <source>
        <strain evidence="13">JI</strain>
    </source>
</reference>
<dbReference type="FunFam" id="3.30.1360.120:FF:000003">
    <property type="entry name" value="tRNA modification GTPase MnmE"/>
    <property type="match status" value="1"/>
</dbReference>
<keyword evidence="8 10" id="KW-0630">Potassium</keyword>
<keyword evidence="14" id="KW-1185">Reference proteome</keyword>
<dbReference type="InterPro" id="IPR006073">
    <property type="entry name" value="GTP-bd"/>
</dbReference>
<dbReference type="Gene3D" id="3.40.50.300">
    <property type="entry name" value="P-loop containing nucleotide triphosphate hydrolases"/>
    <property type="match status" value="1"/>
</dbReference>
<dbReference type="NCBIfam" id="TIGR00450">
    <property type="entry name" value="mnmE_trmE_thdF"/>
    <property type="match status" value="1"/>
</dbReference>
<keyword evidence="7 10" id="KW-0460">Magnesium</keyword>
<feature type="binding site" evidence="10">
    <location>
        <begin position="275"/>
        <end position="278"/>
    </location>
    <ligand>
        <name>GTP</name>
        <dbReference type="ChEBI" id="CHEBI:37565"/>
    </ligand>
</feature>
<dbReference type="InterPro" id="IPR027266">
    <property type="entry name" value="TrmE/GcvT-like"/>
</dbReference>
<proteinExistence type="inferred from homology"/>
<comment type="caution">
    <text evidence="10">Lacks conserved residue(s) required for the propagation of feature annotation.</text>
</comment>
<dbReference type="GO" id="GO:0042802">
    <property type="term" value="F:identical protein binding"/>
    <property type="evidence" value="ECO:0007669"/>
    <property type="project" value="UniProtKB-ARBA"/>
</dbReference>
<dbReference type="RefSeq" id="WP_277442993.1">
    <property type="nucleotide sequence ID" value="NZ_JAKOAV010000006.1"/>
</dbReference>
<dbReference type="NCBIfam" id="TIGR00231">
    <property type="entry name" value="small_GTP"/>
    <property type="match status" value="1"/>
</dbReference>
<feature type="binding site" evidence="10">
    <location>
        <position position="252"/>
    </location>
    <ligand>
        <name>K(+)</name>
        <dbReference type="ChEBI" id="CHEBI:29103"/>
    </ligand>
</feature>
<dbReference type="GO" id="GO:0003924">
    <property type="term" value="F:GTPase activity"/>
    <property type="evidence" value="ECO:0007669"/>
    <property type="project" value="UniProtKB-UniRule"/>
</dbReference>
<comment type="function">
    <text evidence="10">Exhibits a very high intrinsic GTPase hydrolysis rate. Involved in the addition of a carboxymethylaminomethyl (cmnm) group at the wobble position (U34) of certain tRNAs, forming tRNA-cmnm(5)s(2)U34.</text>
</comment>
<dbReference type="InterPro" id="IPR031168">
    <property type="entry name" value="G_TrmE"/>
</dbReference>
<dbReference type="InterPro" id="IPR018948">
    <property type="entry name" value="GTP-bd_TrmE_N"/>
</dbReference>
<dbReference type="EMBL" id="JAKOAV010000006">
    <property type="protein sequence ID" value="MDF9407754.1"/>
    <property type="molecule type" value="Genomic_DNA"/>
</dbReference>
<dbReference type="FunFam" id="3.40.50.300:FF:000494">
    <property type="entry name" value="tRNA modification GTPase MnmE"/>
    <property type="match status" value="1"/>
</dbReference>
<organism evidence="13 14">
    <name type="scientific">Pelotomaculum isophthalicicum JI</name>
    <dbReference type="NCBI Taxonomy" id="947010"/>
    <lineage>
        <taxon>Bacteria</taxon>
        <taxon>Bacillati</taxon>
        <taxon>Bacillota</taxon>
        <taxon>Clostridia</taxon>
        <taxon>Eubacteriales</taxon>
        <taxon>Desulfotomaculaceae</taxon>
        <taxon>Pelotomaculum</taxon>
    </lineage>
</organism>
<dbReference type="EC" id="3.6.-.-" evidence="10"/>
<feature type="binding site" evidence="10">
    <location>
        <position position="256"/>
    </location>
    <ligand>
        <name>Mg(2+)</name>
        <dbReference type="ChEBI" id="CHEBI:18420"/>
    </ligand>
</feature>
<dbReference type="PROSITE" id="PS51709">
    <property type="entry name" value="G_TRME"/>
    <property type="match status" value="1"/>
</dbReference>
<dbReference type="GO" id="GO:0002098">
    <property type="term" value="P:tRNA wobble uridine modification"/>
    <property type="evidence" value="ECO:0007669"/>
    <property type="project" value="TreeGrafter"/>
</dbReference>
<keyword evidence="2 10" id="KW-0963">Cytoplasm</keyword>
<dbReference type="PANTHER" id="PTHR42714">
    <property type="entry name" value="TRNA MODIFICATION GTPASE GTPBP3"/>
    <property type="match status" value="1"/>
</dbReference>
<feature type="binding site" evidence="10">
    <location>
        <position position="255"/>
    </location>
    <ligand>
        <name>K(+)</name>
        <dbReference type="ChEBI" id="CHEBI:29103"/>
    </ligand>
</feature>
<evidence type="ECO:0000313" key="13">
    <source>
        <dbReference type="EMBL" id="MDF9407754.1"/>
    </source>
</evidence>
<evidence type="ECO:0000256" key="9">
    <source>
        <dbReference type="ARBA" id="ARBA00023134"/>
    </source>
</evidence>
<comment type="subunit">
    <text evidence="10">Homodimer. Heterotetramer of two MnmE and two MnmG subunits.</text>
</comment>
<comment type="subcellular location">
    <subcellularLocation>
        <location evidence="10">Cytoplasm</location>
    </subcellularLocation>
</comment>
<dbReference type="Pfam" id="PF01926">
    <property type="entry name" value="MMR_HSR1"/>
    <property type="match status" value="1"/>
</dbReference>
<evidence type="ECO:0000256" key="2">
    <source>
        <dbReference type="ARBA" id="ARBA00022490"/>
    </source>
</evidence>
<feature type="binding site" evidence="10">
    <location>
        <begin position="231"/>
        <end position="236"/>
    </location>
    <ligand>
        <name>GTP</name>
        <dbReference type="ChEBI" id="CHEBI:37565"/>
    </ligand>
</feature>
<name>A0A9X4H5M1_9FIRM</name>